<evidence type="ECO:0000313" key="2">
    <source>
        <dbReference type="Proteomes" id="UP000186601"/>
    </source>
</evidence>
<dbReference type="AlphaFoldDB" id="A0A2R6QEH1"/>
<dbReference type="Proteomes" id="UP000186601">
    <property type="component" value="Unassembled WGS sequence"/>
</dbReference>
<comment type="caution">
    <text evidence="1">The sequence shown here is derived from an EMBL/GenBank/DDBJ whole genome shotgun (WGS) entry which is preliminary data.</text>
</comment>
<reference evidence="1 2" key="1">
    <citation type="submission" date="2018-02" db="EMBL/GenBank/DDBJ databases">
        <title>Genome sequence of the basidiomycete white-rot fungus Phlebia centrifuga.</title>
        <authorList>
            <person name="Granchi Z."/>
            <person name="Peng M."/>
            <person name="de Vries R.P."/>
            <person name="Hilden K."/>
            <person name="Makela M.R."/>
            <person name="Grigoriev I."/>
            <person name="Riley R."/>
        </authorList>
    </citation>
    <scope>NUCLEOTIDE SEQUENCE [LARGE SCALE GENOMIC DNA]</scope>
    <source>
        <strain evidence="1 2">FBCC195</strain>
    </source>
</reference>
<protein>
    <submittedName>
        <fullName evidence="1">Uncharacterized protein</fullName>
    </submittedName>
</protein>
<name>A0A2R6QEH1_9APHY</name>
<evidence type="ECO:0000313" key="1">
    <source>
        <dbReference type="EMBL" id="PSS06542.1"/>
    </source>
</evidence>
<keyword evidence="2" id="KW-1185">Reference proteome</keyword>
<dbReference type="EMBL" id="MLYV02000361">
    <property type="protein sequence ID" value="PSS06542.1"/>
    <property type="molecule type" value="Genomic_DNA"/>
</dbReference>
<gene>
    <name evidence="1" type="ORF">PHLCEN_2v3672</name>
</gene>
<accession>A0A2R6QEH1</accession>
<proteinExistence type="predicted"/>
<organism evidence="1 2">
    <name type="scientific">Hermanssonia centrifuga</name>
    <dbReference type="NCBI Taxonomy" id="98765"/>
    <lineage>
        <taxon>Eukaryota</taxon>
        <taxon>Fungi</taxon>
        <taxon>Dikarya</taxon>
        <taxon>Basidiomycota</taxon>
        <taxon>Agaricomycotina</taxon>
        <taxon>Agaricomycetes</taxon>
        <taxon>Polyporales</taxon>
        <taxon>Meruliaceae</taxon>
        <taxon>Hermanssonia</taxon>
    </lineage>
</organism>
<sequence length="54" mass="6232">MHGRLKIVQEIFDRDDVSILIPASHLRSHSDFIIQTKKTSTTIDNTIFVFGLIY</sequence>